<protein>
    <recommendedName>
        <fullName evidence="6">Rubisco LSMT substrate-binding domain-containing protein</fullName>
    </recommendedName>
</protein>
<dbReference type="HOGENOM" id="CLU_768132_0_0_1"/>
<gene>
    <name evidence="4" type="ORF">OSTLU_32687</name>
</gene>
<dbReference type="OrthoDB" id="498498at2759"/>
<keyword evidence="3" id="KW-0949">S-adenosyl-L-methionine</keyword>
<dbReference type="Proteomes" id="UP000001568">
    <property type="component" value="Chromosome 7"/>
</dbReference>
<evidence type="ECO:0000256" key="3">
    <source>
        <dbReference type="ARBA" id="ARBA00022691"/>
    </source>
</evidence>
<dbReference type="CDD" id="cd10527">
    <property type="entry name" value="SET_LSMT"/>
    <property type="match status" value="1"/>
</dbReference>
<name>A4S0C0_OSTLU</name>
<organism evidence="4 5">
    <name type="scientific">Ostreococcus lucimarinus (strain CCE9901)</name>
    <dbReference type="NCBI Taxonomy" id="436017"/>
    <lineage>
        <taxon>Eukaryota</taxon>
        <taxon>Viridiplantae</taxon>
        <taxon>Chlorophyta</taxon>
        <taxon>Mamiellophyceae</taxon>
        <taxon>Mamiellales</taxon>
        <taxon>Bathycoccaceae</taxon>
        <taxon>Ostreococcus</taxon>
    </lineage>
</organism>
<dbReference type="eggNOG" id="ENOG502QV24">
    <property type="taxonomic scope" value="Eukaryota"/>
</dbReference>
<evidence type="ECO:0000313" key="4">
    <source>
        <dbReference type="EMBL" id="ABO97239.1"/>
    </source>
</evidence>
<dbReference type="SUPFAM" id="SSF81822">
    <property type="entry name" value="RuBisCo LSMT C-terminal, substrate-binding domain"/>
    <property type="match status" value="1"/>
</dbReference>
<dbReference type="EMBL" id="CP000587">
    <property type="protein sequence ID" value="ABO97239.1"/>
    <property type="molecule type" value="Genomic_DNA"/>
</dbReference>
<dbReference type="Gene3D" id="3.90.1410.10">
    <property type="entry name" value="set domain protein methyltransferase, domain 1"/>
    <property type="match status" value="1"/>
</dbReference>
<evidence type="ECO:0000313" key="5">
    <source>
        <dbReference type="Proteomes" id="UP000001568"/>
    </source>
</evidence>
<keyword evidence="5" id="KW-1185">Reference proteome</keyword>
<evidence type="ECO:0000256" key="2">
    <source>
        <dbReference type="ARBA" id="ARBA00022679"/>
    </source>
</evidence>
<accession>A4S0C0</accession>
<dbReference type="STRING" id="436017.A4S0C0"/>
<proteinExistence type="predicted"/>
<dbReference type="AlphaFoldDB" id="A4S0C0"/>
<dbReference type="GO" id="GO:0032259">
    <property type="term" value="P:methylation"/>
    <property type="evidence" value="ECO:0007669"/>
    <property type="project" value="UniProtKB-KW"/>
</dbReference>
<dbReference type="Gramene" id="ABO97239">
    <property type="protein sequence ID" value="ABO97239"/>
    <property type="gene ID" value="OSTLU_32687"/>
</dbReference>
<evidence type="ECO:0000256" key="1">
    <source>
        <dbReference type="ARBA" id="ARBA00022603"/>
    </source>
</evidence>
<dbReference type="InterPro" id="IPR036464">
    <property type="entry name" value="Rubisco_LSMT_subst-bd_sf"/>
</dbReference>
<dbReference type="RefSeq" id="XP_001418946.1">
    <property type="nucleotide sequence ID" value="XM_001418909.1"/>
</dbReference>
<evidence type="ECO:0008006" key="6">
    <source>
        <dbReference type="Google" id="ProtNLM"/>
    </source>
</evidence>
<dbReference type="InterPro" id="IPR046341">
    <property type="entry name" value="SET_dom_sf"/>
</dbReference>
<sequence length="361" mass="38636">MFSKDEDDRELAVVLWLLFATRAGGDIWEAYAAWLPTAANGLPSTLLATDEELASTQNEALVRRAREVRSLVSLAFDRVPFGAVPGKLTPDDLRWGYALVTSRAIAAEVGADEEGGADDTQVAVLAPCVDMANHVDIANVTALKKIGASDGGGLKGAYWRVVTGGSVDGGGGACCLETNRPIQGADEEVTISYQPDASNDELMESYGFSLRGNRNDRLGGANITLRLGAFRQAMEESGVLGGSTPEEDVRRIIAVTASACGGIPPGRELVADDDWTLEGDDIQRELDDAVKLGEAWERELDAFATTLEEDEAELLENRKYTTAFGRAAVEYRAERKRLLGVGLGALSAYVDWLCADDDVEG</sequence>
<reference evidence="4 5" key="1">
    <citation type="journal article" date="2007" name="Proc. Natl. Acad. Sci. U.S.A.">
        <title>The tiny eukaryote Ostreococcus provides genomic insights into the paradox of plankton speciation.</title>
        <authorList>
            <person name="Palenik B."/>
            <person name="Grimwood J."/>
            <person name="Aerts A."/>
            <person name="Rouze P."/>
            <person name="Salamov A."/>
            <person name="Putnam N."/>
            <person name="Dupont C."/>
            <person name="Jorgensen R."/>
            <person name="Derelle E."/>
            <person name="Rombauts S."/>
            <person name="Zhou K."/>
            <person name="Otillar R."/>
            <person name="Merchant S.S."/>
            <person name="Podell S."/>
            <person name="Gaasterland T."/>
            <person name="Napoli C."/>
            <person name="Gendler K."/>
            <person name="Manuell A."/>
            <person name="Tai V."/>
            <person name="Vallon O."/>
            <person name="Piganeau G."/>
            <person name="Jancek S."/>
            <person name="Heijde M."/>
            <person name="Jabbari K."/>
            <person name="Bowler C."/>
            <person name="Lohr M."/>
            <person name="Robbens S."/>
            <person name="Werner G."/>
            <person name="Dubchak I."/>
            <person name="Pazour G.J."/>
            <person name="Ren Q."/>
            <person name="Paulsen I."/>
            <person name="Delwiche C."/>
            <person name="Schmutz J."/>
            <person name="Rokhsar D."/>
            <person name="Van de Peer Y."/>
            <person name="Moreau H."/>
            <person name="Grigoriev I.V."/>
        </authorList>
    </citation>
    <scope>NUCLEOTIDE SEQUENCE [LARGE SCALE GENOMIC DNA]</scope>
    <source>
        <strain evidence="4 5">CCE9901</strain>
    </source>
</reference>
<keyword evidence="1" id="KW-0489">Methyltransferase</keyword>
<keyword evidence="2" id="KW-0808">Transferase</keyword>
<dbReference type="KEGG" id="olu:OSTLU_32687"/>
<dbReference type="InterPro" id="IPR050600">
    <property type="entry name" value="SETD3_SETD6_MTase"/>
</dbReference>
<dbReference type="SUPFAM" id="SSF82199">
    <property type="entry name" value="SET domain"/>
    <property type="match status" value="1"/>
</dbReference>
<dbReference type="GO" id="GO:0016279">
    <property type="term" value="F:protein-lysine N-methyltransferase activity"/>
    <property type="evidence" value="ECO:0007669"/>
    <property type="project" value="TreeGrafter"/>
</dbReference>
<dbReference type="GeneID" id="5003036"/>
<dbReference type="PANTHER" id="PTHR13271">
    <property type="entry name" value="UNCHARACTERIZED PUTATIVE METHYLTRANSFERASE"/>
    <property type="match status" value="1"/>
</dbReference>